<gene>
    <name evidence="9" type="ORF">SAMN02745148_02383</name>
</gene>
<dbReference type="GO" id="GO:1903785">
    <property type="term" value="P:L-valine transmembrane transport"/>
    <property type="evidence" value="ECO:0007669"/>
    <property type="project" value="TreeGrafter"/>
</dbReference>
<comment type="subcellular location">
    <subcellularLocation>
        <location evidence="1">Cell membrane</location>
        <topology evidence="1">Multi-pass membrane protein</topology>
    </subcellularLocation>
</comment>
<keyword evidence="10" id="KW-1185">Reference proteome</keyword>
<dbReference type="GO" id="GO:0005886">
    <property type="term" value="C:plasma membrane"/>
    <property type="evidence" value="ECO:0007669"/>
    <property type="project" value="UniProtKB-SubCell"/>
</dbReference>
<sequence>MASPSPTGACLNLAGTLSGMRRMAPLALFVVAFGLAFGVAAVQRGLTDIETLLMSALVFAGASQFAALELWGPEIPLAALIASTFAINARHLLMGAALYPWLRHLPNRQRYASVLVLSDSNWAMAAADFRRGERNVGMLVGGGLALWLAWLVGTLIGVIFGSGITEPERYGLDVILGCFLLSMLVGGTRQLSLSILLPWSVAALAAFAALRWLPPHSHVIVGALAGGLVGAWLPASSTRDTKPAS</sequence>
<keyword evidence="4" id="KW-1003">Cell membrane</keyword>
<dbReference type="AlphaFoldDB" id="A0A1M5AXW6"/>
<dbReference type="STRING" id="1121942.SAMN02745148_02383"/>
<evidence type="ECO:0000256" key="2">
    <source>
        <dbReference type="ARBA" id="ARBA00010735"/>
    </source>
</evidence>
<dbReference type="InterPro" id="IPR011606">
    <property type="entry name" value="Brnchd-chn_aa_trnsp_permease"/>
</dbReference>
<evidence type="ECO:0000313" key="10">
    <source>
        <dbReference type="Proteomes" id="UP000184346"/>
    </source>
</evidence>
<evidence type="ECO:0000256" key="4">
    <source>
        <dbReference type="ARBA" id="ARBA00022475"/>
    </source>
</evidence>
<feature type="transmembrane region" description="Helical" evidence="8">
    <location>
        <begin position="195"/>
        <end position="213"/>
    </location>
</feature>
<name>A0A1M5AXW6_9GAMM</name>
<dbReference type="EMBL" id="FQUJ01000010">
    <property type="protein sequence ID" value="SHF34996.1"/>
    <property type="molecule type" value="Genomic_DNA"/>
</dbReference>
<feature type="transmembrane region" description="Helical" evidence="8">
    <location>
        <begin position="51"/>
        <end position="71"/>
    </location>
</feature>
<evidence type="ECO:0000256" key="6">
    <source>
        <dbReference type="ARBA" id="ARBA00022989"/>
    </source>
</evidence>
<feature type="transmembrane region" description="Helical" evidence="8">
    <location>
        <begin position="139"/>
        <end position="164"/>
    </location>
</feature>
<keyword evidence="6 8" id="KW-1133">Transmembrane helix</keyword>
<dbReference type="PANTHER" id="PTHR34979:SF1">
    <property type="entry name" value="INNER MEMBRANE PROTEIN YGAZ"/>
    <property type="match status" value="1"/>
</dbReference>
<evidence type="ECO:0000313" key="9">
    <source>
        <dbReference type="EMBL" id="SHF34996.1"/>
    </source>
</evidence>
<evidence type="ECO:0000256" key="1">
    <source>
        <dbReference type="ARBA" id="ARBA00004651"/>
    </source>
</evidence>
<keyword evidence="5 8" id="KW-0812">Transmembrane</keyword>
<comment type="similarity">
    <text evidence="2">Belongs to the AzlC family.</text>
</comment>
<dbReference type="Proteomes" id="UP000184346">
    <property type="component" value="Unassembled WGS sequence"/>
</dbReference>
<proteinExistence type="inferred from homology"/>
<dbReference type="Pfam" id="PF03591">
    <property type="entry name" value="AzlC"/>
    <property type="match status" value="1"/>
</dbReference>
<feature type="transmembrane region" description="Helical" evidence="8">
    <location>
        <begin position="77"/>
        <end position="102"/>
    </location>
</feature>
<protein>
    <submittedName>
        <fullName evidence="9">4-azaleucine resistance probable transporter AzlC</fullName>
    </submittedName>
</protein>
<evidence type="ECO:0000256" key="8">
    <source>
        <dbReference type="SAM" id="Phobius"/>
    </source>
</evidence>
<evidence type="ECO:0000256" key="3">
    <source>
        <dbReference type="ARBA" id="ARBA00022448"/>
    </source>
</evidence>
<feature type="transmembrane region" description="Helical" evidence="8">
    <location>
        <begin position="219"/>
        <end position="235"/>
    </location>
</feature>
<accession>A0A1M5AXW6</accession>
<dbReference type="RefSeq" id="WP_072823106.1">
    <property type="nucleotide sequence ID" value="NZ_FQUJ01000010.1"/>
</dbReference>
<dbReference type="PANTHER" id="PTHR34979">
    <property type="entry name" value="INNER MEMBRANE PROTEIN YGAZ"/>
    <property type="match status" value="1"/>
</dbReference>
<evidence type="ECO:0000256" key="5">
    <source>
        <dbReference type="ARBA" id="ARBA00022692"/>
    </source>
</evidence>
<feature type="transmembrane region" description="Helical" evidence="8">
    <location>
        <begin position="170"/>
        <end position="188"/>
    </location>
</feature>
<evidence type="ECO:0000256" key="7">
    <source>
        <dbReference type="ARBA" id="ARBA00023136"/>
    </source>
</evidence>
<organism evidence="9 10">
    <name type="scientific">Modicisalibacter ilicicola DSM 19980</name>
    <dbReference type="NCBI Taxonomy" id="1121942"/>
    <lineage>
        <taxon>Bacteria</taxon>
        <taxon>Pseudomonadati</taxon>
        <taxon>Pseudomonadota</taxon>
        <taxon>Gammaproteobacteria</taxon>
        <taxon>Oceanospirillales</taxon>
        <taxon>Halomonadaceae</taxon>
        <taxon>Modicisalibacter</taxon>
    </lineage>
</organism>
<reference evidence="9 10" key="1">
    <citation type="submission" date="2016-11" db="EMBL/GenBank/DDBJ databases">
        <authorList>
            <person name="Jaros S."/>
            <person name="Januszkiewicz K."/>
            <person name="Wedrychowicz H."/>
        </authorList>
    </citation>
    <scope>NUCLEOTIDE SEQUENCE [LARGE SCALE GENOMIC DNA]</scope>
    <source>
        <strain evidence="9 10">DSM 19980</strain>
    </source>
</reference>
<feature type="transmembrane region" description="Helical" evidence="8">
    <location>
        <begin position="23"/>
        <end position="42"/>
    </location>
</feature>
<keyword evidence="7 8" id="KW-0472">Membrane</keyword>
<keyword evidence="3" id="KW-0813">Transport</keyword>
<dbReference type="OrthoDB" id="9803444at2"/>